<keyword evidence="2" id="KW-0732">Signal</keyword>
<dbReference type="Gene3D" id="1.20.120.1490">
    <property type="match status" value="1"/>
</dbReference>
<evidence type="ECO:0000256" key="2">
    <source>
        <dbReference type="SAM" id="SignalP"/>
    </source>
</evidence>
<feature type="compositionally biased region" description="Low complexity" evidence="1">
    <location>
        <begin position="71"/>
        <end position="84"/>
    </location>
</feature>
<name>A0A7G8BDU3_9BACT</name>
<evidence type="ECO:0000313" key="3">
    <source>
        <dbReference type="EMBL" id="QNI30713.1"/>
    </source>
</evidence>
<protein>
    <recommendedName>
        <fullName evidence="5">LTXXQ motif family protein</fullName>
    </recommendedName>
</protein>
<sequence>MRKTLCTIALTGLLGLGMTAFAQDQSTATTTAPPMHEPHGRMDANSQLEHLTKALNLTSDQQTQIKPILDSQQQQMMQLHQDSSLSRDDKMAKAKSLHADTTSKIEAVLNDQQKQKYEAMQQRMQERMQERSGGGAGTPPSQPQQ</sequence>
<feature type="region of interest" description="Disordered" evidence="1">
    <location>
        <begin position="71"/>
        <end position="145"/>
    </location>
</feature>
<dbReference type="KEGG" id="adin:H7849_16460"/>
<feature type="chain" id="PRO_5028825079" description="LTXXQ motif family protein" evidence="2">
    <location>
        <begin position="23"/>
        <end position="145"/>
    </location>
</feature>
<reference evidence="3 4" key="1">
    <citation type="submission" date="2020-08" db="EMBL/GenBank/DDBJ databases">
        <title>Edaphobacter telluris sp. nov. and Acidobacterium dinghuensis sp. nov., two acidobacteria isolated from forest soil.</title>
        <authorList>
            <person name="Fu J."/>
            <person name="Qiu L."/>
        </authorList>
    </citation>
    <scope>NUCLEOTIDE SEQUENCE [LARGE SCALE GENOMIC DNA]</scope>
    <source>
        <strain evidence="3">4Y35</strain>
    </source>
</reference>
<organism evidence="3 4">
    <name type="scientific">Alloacidobacterium dinghuense</name>
    <dbReference type="NCBI Taxonomy" id="2763107"/>
    <lineage>
        <taxon>Bacteria</taxon>
        <taxon>Pseudomonadati</taxon>
        <taxon>Acidobacteriota</taxon>
        <taxon>Terriglobia</taxon>
        <taxon>Terriglobales</taxon>
        <taxon>Acidobacteriaceae</taxon>
        <taxon>Alloacidobacterium</taxon>
    </lineage>
</organism>
<feature type="signal peptide" evidence="2">
    <location>
        <begin position="1"/>
        <end position="22"/>
    </location>
</feature>
<dbReference type="EMBL" id="CP060394">
    <property type="protein sequence ID" value="QNI30713.1"/>
    <property type="molecule type" value="Genomic_DNA"/>
</dbReference>
<proteinExistence type="predicted"/>
<evidence type="ECO:0008006" key="5">
    <source>
        <dbReference type="Google" id="ProtNLM"/>
    </source>
</evidence>
<accession>A0A7G8BDU3</accession>
<dbReference type="Proteomes" id="UP000515312">
    <property type="component" value="Chromosome"/>
</dbReference>
<dbReference type="AlphaFoldDB" id="A0A7G8BDU3"/>
<keyword evidence="4" id="KW-1185">Reference proteome</keyword>
<feature type="compositionally biased region" description="Basic and acidic residues" evidence="1">
    <location>
        <begin position="85"/>
        <end position="103"/>
    </location>
</feature>
<gene>
    <name evidence="3" type="ORF">H7849_16460</name>
</gene>
<evidence type="ECO:0000256" key="1">
    <source>
        <dbReference type="SAM" id="MobiDB-lite"/>
    </source>
</evidence>
<evidence type="ECO:0000313" key="4">
    <source>
        <dbReference type="Proteomes" id="UP000515312"/>
    </source>
</evidence>
<dbReference type="RefSeq" id="WP_186740774.1">
    <property type="nucleotide sequence ID" value="NZ_CP060394.1"/>
</dbReference>